<accession>A0ABT4I8V6</accession>
<dbReference type="Proteomes" id="UP001072034">
    <property type="component" value="Unassembled WGS sequence"/>
</dbReference>
<comment type="caution">
    <text evidence="1">The sequence shown here is derived from an EMBL/GenBank/DDBJ whole genome shotgun (WGS) entry which is preliminary data.</text>
</comment>
<dbReference type="InterPro" id="IPR052939">
    <property type="entry name" value="23S_rRNA_MeTrnsfrase_RlmA"/>
</dbReference>
<dbReference type="EMBL" id="JAPTMY010000011">
    <property type="protein sequence ID" value="MCZ0857682.1"/>
    <property type="molecule type" value="Genomic_DNA"/>
</dbReference>
<evidence type="ECO:0000313" key="1">
    <source>
        <dbReference type="EMBL" id="MCZ0857682.1"/>
    </source>
</evidence>
<keyword evidence="2" id="KW-1185">Reference proteome</keyword>
<name>A0ABT4I8V6_9ACTO</name>
<organism evidence="1 2">
    <name type="scientific">Actinomyces israelii</name>
    <dbReference type="NCBI Taxonomy" id="1659"/>
    <lineage>
        <taxon>Bacteria</taxon>
        <taxon>Bacillati</taxon>
        <taxon>Actinomycetota</taxon>
        <taxon>Actinomycetes</taxon>
        <taxon>Actinomycetales</taxon>
        <taxon>Actinomycetaceae</taxon>
        <taxon>Actinomyces</taxon>
    </lineage>
</organism>
<proteinExistence type="predicted"/>
<gene>
    <name evidence="1" type="ORF">OHJ16_06455</name>
</gene>
<dbReference type="PANTHER" id="PTHR43460:SF1">
    <property type="entry name" value="METHYLTRANSFERASE TYPE 11 DOMAIN-CONTAINING PROTEIN"/>
    <property type="match status" value="1"/>
</dbReference>
<evidence type="ECO:0000313" key="2">
    <source>
        <dbReference type="Proteomes" id="UP001072034"/>
    </source>
</evidence>
<sequence>MGTGGRLTLLLERFTTERRARLDVVATVGWSPDAPVAREHLEPLGVHVEEHDPECSAPLPLPDDGARLVVNRQEALDAVDAARVMASGGILVTRQVDGTGASEVHDWFGIRPRYPDACLAVVTAALRAAGLEVERPGSGLVRLTARRFRIRDRQPC</sequence>
<reference evidence="1" key="1">
    <citation type="submission" date="2022-10" db="EMBL/GenBank/DDBJ databases">
        <title>Genome sequence of Actinomyces israelii ATCC 10048.</title>
        <authorList>
            <person name="Watt R.M."/>
            <person name="Tong W.M."/>
        </authorList>
    </citation>
    <scope>NUCLEOTIDE SEQUENCE</scope>
    <source>
        <strain evidence="1">ATCC 10048</strain>
    </source>
</reference>
<protein>
    <submittedName>
        <fullName evidence="1">Uncharacterized protein</fullName>
    </submittedName>
</protein>
<dbReference type="PANTHER" id="PTHR43460">
    <property type="entry name" value="METHYLTRANSFERASE"/>
    <property type="match status" value="1"/>
</dbReference>
<dbReference type="RefSeq" id="WP_268917220.1">
    <property type="nucleotide sequence ID" value="NZ_JAPTMY010000011.1"/>
</dbReference>